<dbReference type="Proteomes" id="UP000030104">
    <property type="component" value="Unassembled WGS sequence"/>
</dbReference>
<reference evidence="1 2" key="1">
    <citation type="journal article" date="2015" name="Mol. Plant Microbe Interact.">
        <title>Genome, transcriptome, and functional analyses of Penicillium expansum provide new insights into secondary metabolism and pathogenicity.</title>
        <authorList>
            <person name="Ballester A.R."/>
            <person name="Marcet-Houben M."/>
            <person name="Levin E."/>
            <person name="Sela N."/>
            <person name="Selma-Lazaro C."/>
            <person name="Carmona L."/>
            <person name="Wisniewski M."/>
            <person name="Droby S."/>
            <person name="Gonzalez-Candelas L."/>
            <person name="Gabaldon T."/>
        </authorList>
    </citation>
    <scope>NUCLEOTIDE SEQUENCE [LARGE SCALE GENOMIC DNA]</scope>
    <source>
        <strain evidence="1 2">PHI-1</strain>
    </source>
</reference>
<dbReference type="AlphaFoldDB" id="A0A0A2L8M3"/>
<sequence length="30" mass="3653">MDKLQPHWQFRNKEGFSTRFPLSRISFVSL</sequence>
<evidence type="ECO:0000313" key="2">
    <source>
        <dbReference type="Proteomes" id="UP000030104"/>
    </source>
</evidence>
<dbReference type="HOGENOM" id="CLU_3406521_0_0_1"/>
<accession>A0A0A2L8M3</accession>
<protein>
    <submittedName>
        <fullName evidence="1">Uncharacterized protein</fullName>
    </submittedName>
</protein>
<gene>
    <name evidence="1" type="ORF">PITC_082330</name>
</gene>
<keyword evidence="2" id="KW-1185">Reference proteome</keyword>
<evidence type="ECO:0000313" key="1">
    <source>
        <dbReference type="EMBL" id="KGO75526.1"/>
    </source>
</evidence>
<comment type="caution">
    <text evidence="1">The sequence shown here is derived from an EMBL/GenBank/DDBJ whole genome shotgun (WGS) entry which is preliminary data.</text>
</comment>
<proteinExistence type="predicted"/>
<name>A0A0A2L8M3_PENIT</name>
<organism evidence="1 2">
    <name type="scientific">Penicillium italicum</name>
    <name type="common">Blue mold</name>
    <dbReference type="NCBI Taxonomy" id="40296"/>
    <lineage>
        <taxon>Eukaryota</taxon>
        <taxon>Fungi</taxon>
        <taxon>Dikarya</taxon>
        <taxon>Ascomycota</taxon>
        <taxon>Pezizomycotina</taxon>
        <taxon>Eurotiomycetes</taxon>
        <taxon>Eurotiomycetidae</taxon>
        <taxon>Eurotiales</taxon>
        <taxon>Aspergillaceae</taxon>
        <taxon>Penicillium</taxon>
    </lineage>
</organism>
<dbReference type="EMBL" id="JQGA01000468">
    <property type="protein sequence ID" value="KGO75526.1"/>
    <property type="molecule type" value="Genomic_DNA"/>
</dbReference>